<feature type="chain" id="PRO_5044291815" description="Membrane dipeptidase" evidence="4">
    <location>
        <begin position="18"/>
        <end position="657"/>
    </location>
</feature>
<dbReference type="KEGG" id="ehx:EMIHUDRAFT_227593"/>
<dbReference type="Pfam" id="PF03577">
    <property type="entry name" value="Peptidase_C69"/>
    <property type="match status" value="1"/>
</dbReference>
<feature type="region of interest" description="Disordered" evidence="2">
    <location>
        <begin position="352"/>
        <end position="371"/>
    </location>
</feature>
<dbReference type="PANTHER" id="PTHR12994:SF17">
    <property type="entry name" value="LD30995P"/>
    <property type="match status" value="1"/>
</dbReference>
<evidence type="ECO:0000256" key="3">
    <source>
        <dbReference type="SAM" id="Phobius"/>
    </source>
</evidence>
<evidence type="ECO:0000256" key="1">
    <source>
        <dbReference type="ARBA" id="ARBA00005705"/>
    </source>
</evidence>
<proteinExistence type="inferred from homology"/>
<keyword evidence="3" id="KW-0812">Transmembrane</keyword>
<evidence type="ECO:0000313" key="5">
    <source>
        <dbReference type="EnsemblProtists" id="EOD35276"/>
    </source>
</evidence>
<keyword evidence="6" id="KW-1185">Reference proteome</keyword>
<sequence length="657" mass="70781">MRCVLALLALAFRFTDACTAYAVGKGASVDGSVMLSHSEDSSNTHDPRIAFVPAADHEEGSKMPVYPDGENYPRFVGVDRGSTYEPVGAQKATKPLGYIDQVSHTMAYIDSTYAMQNECHLMFGESTASSAFRALDKAADGGTALFCVNELTRVAAQRVCSAREAIKLMGSLAEEHGFYGADGGAGEVLMVGDTEEVFIFHILSDPTKKSAIWVAQRVPDDHAAVIANCFSIREVDLDDSHTFLGSSNMKSIALEYGLWDGKGLLDFSGAFSGGEYASKYYTGRRVWDGYRRFAPSLKLNPEYGSFKLDRPYPVSVKVDKKLSVHDLMAASRSHYEGTEFDMTKGLAAGPFGSPDRYGEGKGQPGYSKPPQGAWERTVGLFRTTGTKIITANSNLPDAAAGTVWWAAGDSSKSVYVPSMVSAGSVPMSLSLGNEAELDRGSAFWAHRYIANLVQLRYNLMIRDVNANAKHWEDRATDVVQTEIYQACRKKCSPEQIRAKLDAHAAGVLNATWSLADQLMVKFANGGLTTGLRPDGSVESVNLGYPWWWYALVGTYVMHGNEHPKRVGNLPGGETWGTGAAEKPGPPSSFLVARLGSLRTALAAHSPAGWLALGCATALVSAGFLTRRGRDVFIRGGSEKAPRVATAVPEDGYTAFAA</sequence>
<reference evidence="6" key="1">
    <citation type="journal article" date="2013" name="Nature">
        <title>Pan genome of the phytoplankton Emiliania underpins its global distribution.</title>
        <authorList>
            <person name="Read B.A."/>
            <person name="Kegel J."/>
            <person name="Klute M.J."/>
            <person name="Kuo A."/>
            <person name="Lefebvre S.C."/>
            <person name="Maumus F."/>
            <person name="Mayer C."/>
            <person name="Miller J."/>
            <person name="Monier A."/>
            <person name="Salamov A."/>
            <person name="Young J."/>
            <person name="Aguilar M."/>
            <person name="Claverie J.M."/>
            <person name="Frickenhaus S."/>
            <person name="Gonzalez K."/>
            <person name="Herman E.K."/>
            <person name="Lin Y.C."/>
            <person name="Napier J."/>
            <person name="Ogata H."/>
            <person name="Sarno A.F."/>
            <person name="Shmutz J."/>
            <person name="Schroeder D."/>
            <person name="de Vargas C."/>
            <person name="Verret F."/>
            <person name="von Dassow P."/>
            <person name="Valentin K."/>
            <person name="Van de Peer Y."/>
            <person name="Wheeler G."/>
            <person name="Dacks J.B."/>
            <person name="Delwiche C.F."/>
            <person name="Dyhrman S.T."/>
            <person name="Glockner G."/>
            <person name="John U."/>
            <person name="Richards T."/>
            <person name="Worden A.Z."/>
            <person name="Zhang X."/>
            <person name="Grigoriev I.V."/>
            <person name="Allen A.E."/>
            <person name="Bidle K."/>
            <person name="Borodovsky M."/>
            <person name="Bowler C."/>
            <person name="Brownlee C."/>
            <person name="Cock J.M."/>
            <person name="Elias M."/>
            <person name="Gladyshev V.N."/>
            <person name="Groth M."/>
            <person name="Guda C."/>
            <person name="Hadaegh A."/>
            <person name="Iglesias-Rodriguez M.D."/>
            <person name="Jenkins J."/>
            <person name="Jones B.M."/>
            <person name="Lawson T."/>
            <person name="Leese F."/>
            <person name="Lindquist E."/>
            <person name="Lobanov A."/>
            <person name="Lomsadze A."/>
            <person name="Malik S.B."/>
            <person name="Marsh M.E."/>
            <person name="Mackinder L."/>
            <person name="Mock T."/>
            <person name="Mueller-Roeber B."/>
            <person name="Pagarete A."/>
            <person name="Parker M."/>
            <person name="Probert I."/>
            <person name="Quesneville H."/>
            <person name="Raines C."/>
            <person name="Rensing S.A."/>
            <person name="Riano-Pachon D.M."/>
            <person name="Richier S."/>
            <person name="Rokitta S."/>
            <person name="Shiraiwa Y."/>
            <person name="Soanes D.M."/>
            <person name="van der Giezen M."/>
            <person name="Wahlund T.M."/>
            <person name="Williams B."/>
            <person name="Wilson W."/>
            <person name="Wolfe G."/>
            <person name="Wurch L.L."/>
        </authorList>
    </citation>
    <scope>NUCLEOTIDE SEQUENCE</scope>
</reference>
<name>A0A0D3KHP1_EMIH1</name>
<feature type="signal peptide" evidence="4">
    <location>
        <begin position="1"/>
        <end position="17"/>
    </location>
</feature>
<reference evidence="5" key="2">
    <citation type="submission" date="2024-10" db="UniProtKB">
        <authorList>
            <consortium name="EnsemblProtists"/>
        </authorList>
    </citation>
    <scope>IDENTIFICATION</scope>
</reference>
<keyword evidence="3" id="KW-0472">Membrane</keyword>
<dbReference type="PANTHER" id="PTHR12994">
    <property type="entry name" value="SECERNIN"/>
    <property type="match status" value="1"/>
</dbReference>
<evidence type="ECO:0008006" key="7">
    <source>
        <dbReference type="Google" id="ProtNLM"/>
    </source>
</evidence>
<evidence type="ECO:0000313" key="6">
    <source>
        <dbReference type="Proteomes" id="UP000013827"/>
    </source>
</evidence>
<dbReference type="GeneID" id="17280546"/>
<feature type="transmembrane region" description="Helical" evidence="3">
    <location>
        <begin position="607"/>
        <end position="624"/>
    </location>
</feature>
<dbReference type="PaxDb" id="2903-EOD35276"/>
<dbReference type="eggNOG" id="ENOG502QR8T">
    <property type="taxonomic scope" value="Eukaryota"/>
</dbReference>
<organism evidence="5 6">
    <name type="scientific">Emiliania huxleyi (strain CCMP1516)</name>
    <dbReference type="NCBI Taxonomy" id="280463"/>
    <lineage>
        <taxon>Eukaryota</taxon>
        <taxon>Haptista</taxon>
        <taxon>Haptophyta</taxon>
        <taxon>Prymnesiophyceae</taxon>
        <taxon>Isochrysidales</taxon>
        <taxon>Noelaerhabdaceae</taxon>
        <taxon>Emiliania</taxon>
    </lineage>
</organism>
<evidence type="ECO:0000256" key="2">
    <source>
        <dbReference type="SAM" id="MobiDB-lite"/>
    </source>
</evidence>
<dbReference type="GO" id="GO:0016805">
    <property type="term" value="F:dipeptidase activity"/>
    <property type="evidence" value="ECO:0007669"/>
    <property type="project" value="InterPro"/>
</dbReference>
<accession>A0A0D3KHP1</accession>
<dbReference type="HOGENOM" id="CLU_014823_3_0_1"/>
<keyword evidence="3" id="KW-1133">Transmembrane helix</keyword>
<keyword evidence="4" id="KW-0732">Signal</keyword>
<evidence type="ECO:0000256" key="4">
    <source>
        <dbReference type="SAM" id="SignalP"/>
    </source>
</evidence>
<comment type="similarity">
    <text evidence="1">Belongs to the peptidase C69 family. Secernin subfamily.</text>
</comment>
<dbReference type="RefSeq" id="XP_005787705.1">
    <property type="nucleotide sequence ID" value="XM_005787648.1"/>
</dbReference>
<dbReference type="GO" id="GO:0006508">
    <property type="term" value="P:proteolysis"/>
    <property type="evidence" value="ECO:0007669"/>
    <property type="project" value="InterPro"/>
</dbReference>
<protein>
    <recommendedName>
        <fullName evidence="7">Membrane dipeptidase</fullName>
    </recommendedName>
</protein>
<dbReference type="AlphaFoldDB" id="A0A0D3KHP1"/>
<dbReference type="Proteomes" id="UP000013827">
    <property type="component" value="Unassembled WGS sequence"/>
</dbReference>
<dbReference type="STRING" id="2903.R1FI98"/>
<dbReference type="GO" id="GO:0070004">
    <property type="term" value="F:cysteine-type exopeptidase activity"/>
    <property type="evidence" value="ECO:0007669"/>
    <property type="project" value="InterPro"/>
</dbReference>
<dbReference type="InterPro" id="IPR005322">
    <property type="entry name" value="Peptidase_C69"/>
</dbReference>
<dbReference type="EnsemblProtists" id="EOD35276">
    <property type="protein sequence ID" value="EOD35276"/>
    <property type="gene ID" value="EMIHUDRAFT_227593"/>
</dbReference>